<accession>A0A644W3X6</accession>
<organism evidence="3">
    <name type="scientific">bioreactor metagenome</name>
    <dbReference type="NCBI Taxonomy" id="1076179"/>
    <lineage>
        <taxon>unclassified sequences</taxon>
        <taxon>metagenomes</taxon>
        <taxon>ecological metagenomes</taxon>
    </lineage>
</organism>
<dbReference type="SUPFAM" id="SSF51445">
    <property type="entry name" value="(Trans)glycosidases"/>
    <property type="match status" value="1"/>
</dbReference>
<dbReference type="PROSITE" id="PS51257">
    <property type="entry name" value="PROKAR_LIPOPROTEIN"/>
    <property type="match status" value="1"/>
</dbReference>
<dbReference type="Gene3D" id="3.20.20.70">
    <property type="entry name" value="Aldolase class I"/>
    <property type="match status" value="1"/>
</dbReference>
<dbReference type="AlphaFoldDB" id="A0A644W3X6"/>
<dbReference type="InterPro" id="IPR050985">
    <property type="entry name" value="Alpha-glycosidase_related"/>
</dbReference>
<evidence type="ECO:0008006" key="4">
    <source>
        <dbReference type="Google" id="ProtNLM"/>
    </source>
</evidence>
<sequence length="678" mass="78586">MKKNWLYLFFTTVIILTGCSSDHTISNGNLQMQINEEMQVKFSSLNENTKDIYNDFYVADELIAREFSAGEFELKNFEKSDNENLISYNIVGEFNEDGYKITKHQKITINKNFPDLLLFETYYVNNGDKKATITAWKNHELRVENQNGENLMWSFQPSSTNKRQDWILPVEEGFYQKNYLGMNNSDYGGGIPMVNIWRKDGGIATGLTESTLKLVSMPVEWVRYEDYAKAALLYEYENPVILAKNDTIRTFDSFVAVHTGDFFNALQQFSAYMQAEKGISFPEPEPEAYEPVWCAWGYERQFTIDEVIGTLPKVKELGFKWVDVDDGFQIAEGDWETNERFPGGDKDMRRMTDEIHKLGLKAKLWWAPLAADPGTNILKKHPEMLLKTSEWIPQLISWWDSYYLSPVNPVTKQHTDELLKRFMVTWNFDGLKLDGQHMNCCPADHNEASQLEYPEQSIELLPTYFKQIYDVARSYKPDAVIQNCPCGCAINFFNIPYMNQAVASDPTSSFQVRLKNKAYRAITQNLAYYADHIELSDNGDDFGTQIGIGGVIGSKFTYPKDNPHVKGSYLLTPEKEKLYKKWVGIYNEKMISKGTYLNLYDIAYDKPETHVLQKGDTLYYAFYADEWNGDIELRGLDKDKKYTVREYTSDDRKTYIIDGKNPFIKSTFKRNYLIEVYD</sequence>
<dbReference type="PANTHER" id="PTHR43053:SF3">
    <property type="entry name" value="ALPHA-GALACTOSIDASE C-RELATED"/>
    <property type="match status" value="1"/>
</dbReference>
<dbReference type="GO" id="GO:0016052">
    <property type="term" value="P:carbohydrate catabolic process"/>
    <property type="evidence" value="ECO:0007669"/>
    <property type="project" value="InterPro"/>
</dbReference>
<dbReference type="InterPro" id="IPR013785">
    <property type="entry name" value="Aldolase_TIM"/>
</dbReference>
<protein>
    <recommendedName>
        <fullName evidence="4">Alpha-galactosidase</fullName>
    </recommendedName>
</protein>
<dbReference type="CDD" id="cd14791">
    <property type="entry name" value="GH36"/>
    <property type="match status" value="1"/>
</dbReference>
<dbReference type="Pfam" id="PF02065">
    <property type="entry name" value="Melibiase"/>
    <property type="match status" value="1"/>
</dbReference>
<dbReference type="EMBL" id="VSSQ01000607">
    <property type="protein sequence ID" value="MPL98411.1"/>
    <property type="molecule type" value="Genomic_DNA"/>
</dbReference>
<evidence type="ECO:0000256" key="1">
    <source>
        <dbReference type="ARBA" id="ARBA00022801"/>
    </source>
</evidence>
<dbReference type="GO" id="GO:0004557">
    <property type="term" value="F:alpha-galactosidase activity"/>
    <property type="evidence" value="ECO:0007669"/>
    <property type="project" value="InterPro"/>
</dbReference>
<keyword evidence="1" id="KW-0378">Hydrolase</keyword>
<evidence type="ECO:0000256" key="2">
    <source>
        <dbReference type="ARBA" id="ARBA00023295"/>
    </source>
</evidence>
<proteinExistence type="predicted"/>
<evidence type="ECO:0000313" key="3">
    <source>
        <dbReference type="EMBL" id="MPL98411.1"/>
    </source>
</evidence>
<name>A0A644W3X6_9ZZZZ</name>
<dbReference type="PANTHER" id="PTHR43053">
    <property type="entry name" value="GLYCOSIDASE FAMILY 31"/>
    <property type="match status" value="1"/>
</dbReference>
<keyword evidence="2" id="KW-0326">Glycosidase</keyword>
<comment type="caution">
    <text evidence="3">The sequence shown here is derived from an EMBL/GenBank/DDBJ whole genome shotgun (WGS) entry which is preliminary data.</text>
</comment>
<dbReference type="InterPro" id="IPR017853">
    <property type="entry name" value="GH"/>
</dbReference>
<dbReference type="InterPro" id="IPR002252">
    <property type="entry name" value="Glyco_hydro_36"/>
</dbReference>
<reference evidence="3" key="1">
    <citation type="submission" date="2019-08" db="EMBL/GenBank/DDBJ databases">
        <authorList>
            <person name="Kucharzyk K."/>
            <person name="Murdoch R.W."/>
            <person name="Higgins S."/>
            <person name="Loffler F."/>
        </authorList>
    </citation>
    <scope>NUCLEOTIDE SEQUENCE</scope>
</reference>
<gene>
    <name evidence="3" type="ORF">SDC9_44616</name>
</gene>